<accession>A0A3G2L1V9</accession>
<dbReference type="Proteomes" id="UP000276309">
    <property type="component" value="Chromosome"/>
</dbReference>
<evidence type="ECO:0000256" key="1">
    <source>
        <dbReference type="ARBA" id="ARBA00004141"/>
    </source>
</evidence>
<comment type="subcellular location">
    <subcellularLocation>
        <location evidence="1">Membrane</location>
        <topology evidence="1">Multi-pass membrane protein</topology>
    </subcellularLocation>
</comment>
<evidence type="ECO:0000313" key="6">
    <source>
        <dbReference type="EMBL" id="AYN66235.1"/>
    </source>
</evidence>
<gene>
    <name evidence="6" type="ORF">D1013_01960</name>
</gene>
<evidence type="ECO:0000256" key="2">
    <source>
        <dbReference type="ARBA" id="ARBA00022692"/>
    </source>
</evidence>
<feature type="transmembrane region" description="Helical" evidence="5">
    <location>
        <begin position="82"/>
        <end position="100"/>
    </location>
</feature>
<dbReference type="EMBL" id="CP032050">
    <property type="protein sequence ID" value="AYN66235.1"/>
    <property type="molecule type" value="Genomic_DNA"/>
</dbReference>
<feature type="transmembrane region" description="Helical" evidence="5">
    <location>
        <begin position="54"/>
        <end position="76"/>
    </location>
</feature>
<name>A0A3G2L1V9_9FLAO</name>
<evidence type="ECO:0008006" key="8">
    <source>
        <dbReference type="Google" id="ProtNLM"/>
    </source>
</evidence>
<dbReference type="Pfam" id="PF09685">
    <property type="entry name" value="MamF_MmsF"/>
    <property type="match status" value="1"/>
</dbReference>
<proteinExistence type="predicted"/>
<dbReference type="RefSeq" id="WP_121847287.1">
    <property type="nucleotide sequence ID" value="NZ_CP032050.1"/>
</dbReference>
<evidence type="ECO:0000313" key="7">
    <source>
        <dbReference type="Proteomes" id="UP000276309"/>
    </source>
</evidence>
<dbReference type="InterPro" id="IPR019109">
    <property type="entry name" value="MamF_MmsF"/>
</dbReference>
<feature type="transmembrane region" description="Helical" evidence="5">
    <location>
        <begin position="24"/>
        <end position="42"/>
    </location>
</feature>
<protein>
    <recommendedName>
        <fullName evidence="8">DUF4870 domain-containing protein</fullName>
    </recommendedName>
</protein>
<dbReference type="OrthoDB" id="6400719at2"/>
<sequence length="121" mass="13761">METIETEFNEEKASDRVNEDAKRIAIISYITVIGLVIAFVMNNEKKHSYAHYHIRQSIGLCLTGFALAIVGVIPIIGWLINIVGIFFLFYMWVIALVNAISGKENPAPLLGRKYEEWFKTI</sequence>
<keyword evidence="7" id="KW-1185">Reference proteome</keyword>
<organism evidence="6 7">
    <name type="scientific">Euzebyella marina</name>
    <dbReference type="NCBI Taxonomy" id="1761453"/>
    <lineage>
        <taxon>Bacteria</taxon>
        <taxon>Pseudomonadati</taxon>
        <taxon>Bacteroidota</taxon>
        <taxon>Flavobacteriia</taxon>
        <taxon>Flavobacteriales</taxon>
        <taxon>Flavobacteriaceae</taxon>
        <taxon>Euzebyella</taxon>
    </lineage>
</organism>
<evidence type="ECO:0000256" key="5">
    <source>
        <dbReference type="SAM" id="Phobius"/>
    </source>
</evidence>
<keyword evidence="4 5" id="KW-0472">Membrane</keyword>
<evidence type="ECO:0000256" key="4">
    <source>
        <dbReference type="ARBA" id="ARBA00023136"/>
    </source>
</evidence>
<dbReference type="AlphaFoldDB" id="A0A3G2L1V9"/>
<reference evidence="6 7" key="1">
    <citation type="submission" date="2018-08" db="EMBL/GenBank/DDBJ databases">
        <title>The reduced genetic potential of extracellular carbohydrate catabolism in Euzebyella marina RN62, a Flavobacteriia bacterium isolated from the hadal water.</title>
        <authorList>
            <person name="Xue C."/>
        </authorList>
    </citation>
    <scope>NUCLEOTIDE SEQUENCE [LARGE SCALE GENOMIC DNA]</scope>
    <source>
        <strain evidence="6 7">RN62</strain>
    </source>
</reference>
<evidence type="ECO:0000256" key="3">
    <source>
        <dbReference type="ARBA" id="ARBA00022989"/>
    </source>
</evidence>
<keyword evidence="2 5" id="KW-0812">Transmembrane</keyword>
<keyword evidence="3 5" id="KW-1133">Transmembrane helix</keyword>
<dbReference type="KEGG" id="emar:D1013_01960"/>